<reference evidence="2 3" key="1">
    <citation type="submission" date="2019-02" db="EMBL/GenBank/DDBJ databases">
        <title>Prokaryotic population dynamics and viral predation in marine succession experiment using metagenomics: the confinement effect.</title>
        <authorList>
            <person name="Haro-Moreno J.M."/>
            <person name="Rodriguez-Valera F."/>
            <person name="Lopez-Perez M."/>
        </authorList>
    </citation>
    <scope>NUCLEOTIDE SEQUENCE [LARGE SCALE GENOMIC DNA]</scope>
    <source>
        <strain evidence="2">MED-G162</strain>
    </source>
</reference>
<comment type="caution">
    <text evidence="2">The sequence shown here is derived from an EMBL/GenBank/DDBJ whole genome shotgun (WGS) entry which is preliminary data.</text>
</comment>
<dbReference type="Gene3D" id="3.40.50.11290">
    <property type="match status" value="1"/>
</dbReference>
<dbReference type="InterPro" id="IPR025841">
    <property type="entry name" value="CP_ATPgrasp_2"/>
</dbReference>
<dbReference type="PIRSF" id="PIRSF005522">
    <property type="entry name" value="UCP005522"/>
    <property type="match status" value="1"/>
</dbReference>
<protein>
    <submittedName>
        <fullName evidence="2">Circularly permuted type 2 ATP-grasp protein</fullName>
    </submittedName>
</protein>
<evidence type="ECO:0000313" key="3">
    <source>
        <dbReference type="Proteomes" id="UP000319384"/>
    </source>
</evidence>
<feature type="domain" description="Circularly permuted ATP-grasp type 2" evidence="1">
    <location>
        <begin position="83"/>
        <end position="458"/>
    </location>
</feature>
<dbReference type="InterPro" id="IPR016450">
    <property type="entry name" value="UCP005522"/>
</dbReference>
<gene>
    <name evidence="2" type="ORF">EVA95_00020</name>
</gene>
<dbReference type="InterPro" id="IPR051680">
    <property type="entry name" value="ATP-dep_Glu-Cys_Ligase-2"/>
</dbReference>
<dbReference type="Pfam" id="PF14403">
    <property type="entry name" value="CP_ATPgrasp_2"/>
    <property type="match status" value="1"/>
</dbReference>
<dbReference type="Gene3D" id="3.30.1490.270">
    <property type="match status" value="1"/>
</dbReference>
<organism evidence="2 3">
    <name type="scientific">SAR86 cluster bacterium</name>
    <dbReference type="NCBI Taxonomy" id="2030880"/>
    <lineage>
        <taxon>Bacteria</taxon>
        <taxon>Pseudomonadati</taxon>
        <taxon>Pseudomonadota</taxon>
        <taxon>Gammaproteobacteria</taxon>
        <taxon>SAR86 cluster</taxon>
    </lineage>
</organism>
<sequence>MDSVIMKNQNTQKNNFYDEYLNDKNKPRRLFLSAYNYFFKQSPSKKKLLAKVRDSVIKTMGVTFRVYDNNKLIDREWPLDLIPRILKEKEWIEVKSGLEQRIKAINLFIHDVYHKQKFLNQNPILKSLILESPNYLKECSGVVPKNKIWANISGTDLIKDHRGKFYVLEDNLRVPSGVAYMLENRNVMKKVVTDLFNKYKVSPIDDYTSQLYTCLSNASYINGNKNIVILSPGIFNSAYFEHAYLAQQMGIDLVEAADLFLSKDNFVYMKTINGKKKVDVIYRRVNDNYLDPKVWIKDSSLGVSGIIKSWKEKKVAIVNAPGSGVADDKAVYAFVPKMIEYYLGEKPKLKQVKTYLCAFEKDMKYVLENIHKLVLKPVNESGGYGILIGPQATKKELKEYKLKIISNPRNFVAQPLIKLSTTPTLINTSIQPRHIDLRPFILSGNKTFVTNGGLTRVALKKGSTIVNSSQGGGSKDTWVVS</sequence>
<dbReference type="SUPFAM" id="SSF56059">
    <property type="entry name" value="Glutathione synthetase ATP-binding domain-like"/>
    <property type="match status" value="1"/>
</dbReference>
<accession>A0A520N217</accession>
<dbReference type="AlphaFoldDB" id="A0A520N217"/>
<evidence type="ECO:0000313" key="2">
    <source>
        <dbReference type="EMBL" id="RZO27510.1"/>
    </source>
</evidence>
<name>A0A520N217_9GAMM</name>
<dbReference type="PANTHER" id="PTHR34595:SF7">
    <property type="entry name" value="SLL1039 PROTEIN"/>
    <property type="match status" value="1"/>
</dbReference>
<proteinExistence type="predicted"/>
<dbReference type="PANTHER" id="PTHR34595">
    <property type="entry name" value="BLR5612 PROTEIN"/>
    <property type="match status" value="1"/>
</dbReference>
<dbReference type="Proteomes" id="UP000319384">
    <property type="component" value="Unassembled WGS sequence"/>
</dbReference>
<evidence type="ECO:0000259" key="1">
    <source>
        <dbReference type="Pfam" id="PF14403"/>
    </source>
</evidence>
<dbReference type="EMBL" id="SHBH01000001">
    <property type="protein sequence ID" value="RZO27510.1"/>
    <property type="molecule type" value="Genomic_DNA"/>
</dbReference>